<dbReference type="RefSeq" id="WP_062591327.1">
    <property type="nucleotide sequence ID" value="NZ_LQZQ01000023.1"/>
</dbReference>
<evidence type="ECO:0000313" key="2">
    <source>
        <dbReference type="Proteomes" id="UP000075583"/>
    </source>
</evidence>
<dbReference type="STRING" id="279360.MB14_03095"/>
<dbReference type="AlphaFoldDB" id="A0A150XBX6"/>
<evidence type="ECO:0000313" key="1">
    <source>
        <dbReference type="EMBL" id="KYG76249.1"/>
    </source>
</evidence>
<dbReference type="InterPro" id="IPR043148">
    <property type="entry name" value="TagF_C"/>
</dbReference>
<dbReference type="OrthoDB" id="1493288at2"/>
<comment type="caution">
    <text evidence="1">The sequence shown here is derived from an EMBL/GenBank/DDBJ whole genome shotgun (WGS) entry which is preliminary data.</text>
</comment>
<dbReference type="Gene3D" id="3.40.50.12580">
    <property type="match status" value="1"/>
</dbReference>
<accession>A0A150XBX6</accession>
<protein>
    <submittedName>
        <fullName evidence="1">Uncharacterized protein</fullName>
    </submittedName>
</protein>
<keyword evidence="2" id="KW-1185">Reference proteome</keyword>
<sequence>MKRRLVLVFGSVDFPLEANDILVYNQKGGLPQDITSVCINDARLNRQEWAQRYDEFLASNLIEGADDYNAVIAGCNKNLSRSHHYIFNWIITLENLMEEHEVTTVLITDLVNSFGFAPYYEAEGEVNKEFFYKRYDFIPALIKRYLETRAGIEVKVLRHHSKVWQWFRRLLRRYFLLFAKCFFYLRALGSLKKKTATYAELEEGDILVLNTRTPAHHKAFDLIERKYSNTIFFCAELTSSLGTNYQYAIEKGSRAVSFGTYISHFDLIRIMFKCLRFIWLSNVKHPYFEYLGVKVAYYDSYKEMVIAFFEVWVYQTSLDRFMNELNQKYPGRLKLSTGEMFTPQAYVTNLVGKKYESDTYQIQTTAMTPLKEPNFVHCDYFLFLGRILADQYQMNNPEKESIGRFIGNIQYSSEDALAEIEVSKHDSVKKIIYFSQPVIDEDIEMEIVETLVGAKENLGYRLFVKMHPRDNINKFLKFSEELEFIDNSMSMSEYLNDASVAVLKNSSIATDILIKGVPIIYCLFSEYMRNTRLDFLDPEYIGTLEKIGELVPTLEDFQALKADFELYKQRYLANNYDSKGVEDFLKNLLSTEPLNGHD</sequence>
<name>A0A150XBX6_ROSEK</name>
<gene>
    <name evidence="1" type="ORF">MB14_03095</name>
</gene>
<dbReference type="Proteomes" id="UP000075583">
    <property type="component" value="Unassembled WGS sequence"/>
</dbReference>
<dbReference type="EMBL" id="LQZQ01000023">
    <property type="protein sequence ID" value="KYG76249.1"/>
    <property type="molecule type" value="Genomic_DNA"/>
</dbReference>
<reference evidence="1" key="1">
    <citation type="submission" date="2016-01" db="EMBL/GenBank/DDBJ databases">
        <title>Genome sequencing of Roseivirga ehrenbergii KMM 6017.</title>
        <authorList>
            <person name="Selvaratnam C."/>
            <person name="Thevarajoo S."/>
            <person name="Goh K.M."/>
            <person name="Ee R."/>
            <person name="Chan K.-G."/>
            <person name="Chong C.S."/>
        </authorList>
    </citation>
    <scope>NUCLEOTIDE SEQUENCE [LARGE SCALE GENOMIC DNA]</scope>
    <source>
        <strain evidence="1">KMM 6017</strain>
    </source>
</reference>
<organism evidence="1 2">
    <name type="scientific">Roseivirga ehrenbergii (strain DSM 102268 / JCM 13514 / KCTC 12282 / NCIMB 14502 / KMM 6017)</name>
    <dbReference type="NCBI Taxonomy" id="279360"/>
    <lineage>
        <taxon>Bacteria</taxon>
        <taxon>Pseudomonadati</taxon>
        <taxon>Bacteroidota</taxon>
        <taxon>Cytophagia</taxon>
        <taxon>Cytophagales</taxon>
        <taxon>Roseivirgaceae</taxon>
        <taxon>Roseivirga</taxon>
    </lineage>
</organism>
<proteinExistence type="predicted"/>